<reference evidence="1" key="1">
    <citation type="submission" date="2022-07" db="EMBL/GenBank/DDBJ databases">
        <title>Draft genome sequence of Zalerion maritima ATCC 34329, a (micro)plastics degrading marine fungus.</title>
        <authorList>
            <person name="Paco A."/>
            <person name="Goncalves M.F.M."/>
            <person name="Rocha-Santos T.A.P."/>
            <person name="Alves A."/>
        </authorList>
    </citation>
    <scope>NUCLEOTIDE SEQUENCE</scope>
    <source>
        <strain evidence="1">ATCC 34329</strain>
    </source>
</reference>
<keyword evidence="2" id="KW-1185">Reference proteome</keyword>
<sequence length="200" mass="22189">MPAESESLGLETSPTSPRYVRLDATGERNIALSNDPVWRVEQGAALPVNNFGLRGDEQILNPNDYQSAFTFATEQTQPDPTLLPITAGTGAASWHPQYGHEIYVNEGSAVNIPAFNAYWQDGDGVTLRSKMGACIVVLNRISLLVNTPVEDVKLTIMNRHKDVDEAKQSLQMLVYAARGPWNVGGSRLCWFREERVEDER</sequence>
<evidence type="ECO:0000313" key="2">
    <source>
        <dbReference type="Proteomes" id="UP001201980"/>
    </source>
</evidence>
<dbReference type="Proteomes" id="UP001201980">
    <property type="component" value="Unassembled WGS sequence"/>
</dbReference>
<dbReference type="AlphaFoldDB" id="A0AAD5WTS6"/>
<protein>
    <submittedName>
        <fullName evidence="1">Uncharacterized protein</fullName>
    </submittedName>
</protein>
<organism evidence="1 2">
    <name type="scientific">Zalerion maritima</name>
    <dbReference type="NCBI Taxonomy" id="339359"/>
    <lineage>
        <taxon>Eukaryota</taxon>
        <taxon>Fungi</taxon>
        <taxon>Dikarya</taxon>
        <taxon>Ascomycota</taxon>
        <taxon>Pezizomycotina</taxon>
        <taxon>Sordariomycetes</taxon>
        <taxon>Lulworthiomycetidae</taxon>
        <taxon>Lulworthiales</taxon>
        <taxon>Lulworthiaceae</taxon>
        <taxon>Zalerion</taxon>
    </lineage>
</organism>
<proteinExistence type="predicted"/>
<accession>A0AAD5WTS6</accession>
<comment type="caution">
    <text evidence="1">The sequence shown here is derived from an EMBL/GenBank/DDBJ whole genome shotgun (WGS) entry which is preliminary data.</text>
</comment>
<gene>
    <name evidence="1" type="ORF">MKZ38_000357</name>
</gene>
<evidence type="ECO:0000313" key="1">
    <source>
        <dbReference type="EMBL" id="KAJ2902596.1"/>
    </source>
</evidence>
<name>A0AAD5WTS6_9PEZI</name>
<dbReference type="EMBL" id="JAKWBI020000108">
    <property type="protein sequence ID" value="KAJ2902596.1"/>
    <property type="molecule type" value="Genomic_DNA"/>
</dbReference>